<feature type="compositionally biased region" description="Low complexity" evidence="5">
    <location>
        <begin position="771"/>
        <end position="788"/>
    </location>
</feature>
<feature type="region of interest" description="Disordered" evidence="5">
    <location>
        <begin position="466"/>
        <end position="492"/>
    </location>
</feature>
<feature type="compositionally biased region" description="Basic and acidic residues" evidence="5">
    <location>
        <begin position="743"/>
        <end position="763"/>
    </location>
</feature>
<feature type="compositionally biased region" description="Basic residues" evidence="5">
    <location>
        <begin position="796"/>
        <end position="814"/>
    </location>
</feature>
<dbReference type="InterPro" id="IPR047153">
    <property type="entry name" value="TRIM45/56/19-like"/>
</dbReference>
<dbReference type="Pfam" id="PF00643">
    <property type="entry name" value="zf-B_box"/>
    <property type="match status" value="1"/>
</dbReference>
<keyword evidence="1" id="KW-0479">Metal-binding</keyword>
<feature type="compositionally biased region" description="Basic and acidic residues" evidence="5">
    <location>
        <begin position="602"/>
        <end position="620"/>
    </location>
</feature>
<dbReference type="GO" id="GO:0008270">
    <property type="term" value="F:zinc ion binding"/>
    <property type="evidence" value="ECO:0007669"/>
    <property type="project" value="UniProtKB-KW"/>
</dbReference>
<dbReference type="InterPro" id="IPR001841">
    <property type="entry name" value="Znf_RING"/>
</dbReference>
<evidence type="ECO:0000256" key="1">
    <source>
        <dbReference type="ARBA" id="ARBA00022723"/>
    </source>
</evidence>
<proteinExistence type="predicted"/>
<dbReference type="SMART" id="SM00336">
    <property type="entry name" value="BBOX"/>
    <property type="match status" value="1"/>
</dbReference>
<organism>
    <name type="scientific">Branchiostoma floridae</name>
    <name type="common">Florida lancelet</name>
    <name type="synonym">Amphioxus</name>
    <dbReference type="NCBI Taxonomy" id="7739"/>
    <lineage>
        <taxon>Eukaryota</taxon>
        <taxon>Metazoa</taxon>
        <taxon>Chordata</taxon>
        <taxon>Cephalochordata</taxon>
        <taxon>Leptocardii</taxon>
        <taxon>Amphioxiformes</taxon>
        <taxon>Branchiostomatidae</taxon>
        <taxon>Branchiostoma</taxon>
    </lineage>
</organism>
<evidence type="ECO:0000259" key="6">
    <source>
        <dbReference type="PROSITE" id="PS50089"/>
    </source>
</evidence>
<feature type="domain" description="B box-type" evidence="7">
    <location>
        <begin position="148"/>
        <end position="188"/>
    </location>
</feature>
<dbReference type="InParanoid" id="C3YC13"/>
<feature type="region of interest" description="Disordered" evidence="5">
    <location>
        <begin position="517"/>
        <end position="867"/>
    </location>
</feature>
<evidence type="ECO:0000259" key="7">
    <source>
        <dbReference type="PROSITE" id="PS50119"/>
    </source>
</evidence>
<gene>
    <name evidence="8" type="ORF">BRAFLDRAFT_92045</name>
</gene>
<feature type="compositionally biased region" description="Acidic residues" evidence="5">
    <location>
        <begin position="835"/>
        <end position="845"/>
    </location>
</feature>
<reference evidence="8" key="1">
    <citation type="journal article" date="2008" name="Nature">
        <title>The amphioxus genome and the evolution of the chordate karyotype.</title>
        <authorList>
            <consortium name="US DOE Joint Genome Institute (JGI-PGF)"/>
            <person name="Putnam N.H."/>
            <person name="Butts T."/>
            <person name="Ferrier D.E.K."/>
            <person name="Furlong R.F."/>
            <person name="Hellsten U."/>
            <person name="Kawashima T."/>
            <person name="Robinson-Rechavi M."/>
            <person name="Shoguchi E."/>
            <person name="Terry A."/>
            <person name="Yu J.-K."/>
            <person name="Benito-Gutierrez E.L."/>
            <person name="Dubchak I."/>
            <person name="Garcia-Fernandez J."/>
            <person name="Gibson-Brown J.J."/>
            <person name="Grigoriev I.V."/>
            <person name="Horton A.C."/>
            <person name="de Jong P.J."/>
            <person name="Jurka J."/>
            <person name="Kapitonov V.V."/>
            <person name="Kohara Y."/>
            <person name="Kuroki Y."/>
            <person name="Lindquist E."/>
            <person name="Lucas S."/>
            <person name="Osoegawa K."/>
            <person name="Pennacchio L.A."/>
            <person name="Salamov A.A."/>
            <person name="Satou Y."/>
            <person name="Sauka-Spengler T."/>
            <person name="Schmutz J."/>
            <person name="Shin-I T."/>
            <person name="Toyoda A."/>
            <person name="Bronner-Fraser M."/>
            <person name="Fujiyama A."/>
            <person name="Holland L.Z."/>
            <person name="Holland P.W.H."/>
            <person name="Satoh N."/>
            <person name="Rokhsar D.S."/>
        </authorList>
    </citation>
    <scope>NUCLEOTIDE SEQUENCE [LARGE SCALE GENOMIC DNA]</scope>
    <source>
        <strain evidence="8">S238N-H82</strain>
        <tissue evidence="8">Testes</tissue>
    </source>
</reference>
<evidence type="ECO:0000256" key="2">
    <source>
        <dbReference type="ARBA" id="ARBA00022771"/>
    </source>
</evidence>
<dbReference type="PROSITE" id="PS00518">
    <property type="entry name" value="ZF_RING_1"/>
    <property type="match status" value="1"/>
</dbReference>
<feature type="domain" description="RING-type" evidence="6">
    <location>
        <begin position="18"/>
        <end position="61"/>
    </location>
</feature>
<feature type="compositionally biased region" description="Basic and acidic residues" evidence="5">
    <location>
        <begin position="412"/>
        <end position="433"/>
    </location>
</feature>
<evidence type="ECO:0000256" key="5">
    <source>
        <dbReference type="SAM" id="MobiDB-lite"/>
    </source>
</evidence>
<accession>C3YC13</accession>
<keyword evidence="3" id="KW-0862">Zinc</keyword>
<feature type="compositionally biased region" description="Basic and acidic residues" evidence="5">
    <location>
        <begin position="846"/>
        <end position="856"/>
    </location>
</feature>
<feature type="compositionally biased region" description="Basic and acidic residues" evidence="5">
    <location>
        <begin position="470"/>
        <end position="479"/>
    </location>
</feature>
<dbReference type="Gene3D" id="3.30.160.60">
    <property type="entry name" value="Classic Zinc Finger"/>
    <property type="match status" value="1"/>
</dbReference>
<dbReference type="InterPro" id="IPR000315">
    <property type="entry name" value="Znf_B-box"/>
</dbReference>
<evidence type="ECO:0000256" key="4">
    <source>
        <dbReference type="PROSITE-ProRule" id="PRU00024"/>
    </source>
</evidence>
<dbReference type="PANTHER" id="PTHR25462:SF296">
    <property type="entry name" value="MEIOTIC P26, ISOFORM F"/>
    <property type="match status" value="1"/>
</dbReference>
<feature type="compositionally biased region" description="Basic and acidic residues" evidence="5">
    <location>
        <begin position="580"/>
        <end position="594"/>
    </location>
</feature>
<feature type="compositionally biased region" description="Basic residues" evidence="5">
    <location>
        <begin position="389"/>
        <end position="398"/>
    </location>
</feature>
<dbReference type="InterPro" id="IPR017907">
    <property type="entry name" value="Znf_RING_CS"/>
</dbReference>
<dbReference type="Gene3D" id="3.30.40.10">
    <property type="entry name" value="Zinc/RING finger domain, C3HC4 (zinc finger)"/>
    <property type="match status" value="1"/>
</dbReference>
<dbReference type="EMBL" id="GG666499">
    <property type="protein sequence ID" value="EEN62188.1"/>
    <property type="molecule type" value="Genomic_DNA"/>
</dbReference>
<dbReference type="InterPro" id="IPR013083">
    <property type="entry name" value="Znf_RING/FYVE/PHD"/>
</dbReference>
<dbReference type="PANTHER" id="PTHR25462">
    <property type="entry name" value="BONUS, ISOFORM C-RELATED"/>
    <property type="match status" value="1"/>
</dbReference>
<keyword evidence="2 4" id="KW-0863">Zinc-finger</keyword>
<evidence type="ECO:0008006" key="9">
    <source>
        <dbReference type="Google" id="ProtNLM"/>
    </source>
</evidence>
<evidence type="ECO:0000313" key="8">
    <source>
        <dbReference type="EMBL" id="EEN62188.1"/>
    </source>
</evidence>
<dbReference type="SUPFAM" id="SSF57850">
    <property type="entry name" value="RING/U-box"/>
    <property type="match status" value="1"/>
</dbReference>
<feature type="compositionally biased region" description="Basic residues" evidence="5">
    <location>
        <begin position="857"/>
        <end position="867"/>
    </location>
</feature>
<dbReference type="AlphaFoldDB" id="C3YC13"/>
<protein>
    <recommendedName>
        <fullName evidence="9">RING-type domain-containing protein</fullName>
    </recommendedName>
</protein>
<feature type="region of interest" description="Disordered" evidence="5">
    <location>
        <begin position="343"/>
        <end position="433"/>
    </location>
</feature>
<evidence type="ECO:0000256" key="3">
    <source>
        <dbReference type="ARBA" id="ARBA00022833"/>
    </source>
</evidence>
<sequence length="867" mass="97879">MATGPVEERGDEFNFIVCDLCDEPLDDPCVLPCWHVFCLRCLVAYSNHRYHVSVVVCPSCQQTFSLPEDGLDGLKSTSYDFLKRVAAESSAVRAQEESGYLRHYCRDREYDIPPPDRLTAPVNRRCEECEDLLCHRCTCHHLRERHSGDSGVCHFHGKSREVFCETCDAEICRACVDDVHRSHEVTDIATLAQSRRKDLAKASERATKLDPESTAEEYIETIRQMIREQTERQLHDVTMQVAHRRRFLEDQVDKMATEIRRDIEAEKAAYMSAHGGFGTSRRDTLALFEHLIKCGTEREIVELYPEMIRYLAEVLPEATPTESPASSQRSIVFTPAKGPDLSSHDFIGSLDGTRVQGHRPALSAASPTSTSADASSTTTSEKTTSKEHNSRHKSHRKWKDAVAKLKTKKGVKIPETEAEKHEKPTDNRSHGKEKLWLSFVNKVKHNHHDTQSERKTASVEVPMKTKRTERRMSVDETAKKVSQGGNATKKRRRSLFTALREEEEDISHVDGLLVVSNEEREDLNEEKSSSAETLASKGRKNHDFGDHTEMTNSRKSTESGHNGYEGRIAKSKSSKPSVDPSKDKDTKRRRESVSEKWLGLMTEDKKGEMEKFRRDREAARTRLRSMWAEENGANETIAEVHSGNSGEEDVTSDREPSASSDWLKHRVPGVTDEGENGEDKQSTTQQNGTEPPETSPGDQHEVVTLADRIRTAFNIPFFGQNDSEDTSSQNGQENKISDGFLAPREDHDDHHGNDKSIENDTRRKTSIASILSTSSNLSHVTTSSLTSSEPEDGSKSKSHMKMKKFKAILQRKRRTQDPTAEALRRNVNAPALTEEMSDSDWTTDDTEGKKEADRSLGKKMKKLFKKK</sequence>
<dbReference type="SMART" id="SM00184">
    <property type="entry name" value="RING"/>
    <property type="match status" value="1"/>
</dbReference>
<dbReference type="PROSITE" id="PS50089">
    <property type="entry name" value="ZF_RING_2"/>
    <property type="match status" value="1"/>
</dbReference>
<dbReference type="eggNOG" id="KOG2177">
    <property type="taxonomic scope" value="Eukaryota"/>
</dbReference>
<dbReference type="SUPFAM" id="SSF57845">
    <property type="entry name" value="B-box zinc-binding domain"/>
    <property type="match status" value="1"/>
</dbReference>
<dbReference type="PROSITE" id="PS50119">
    <property type="entry name" value="ZF_BBOX"/>
    <property type="match status" value="1"/>
</dbReference>
<name>C3YC13_BRAFL</name>
<feature type="compositionally biased region" description="Low complexity" evidence="5">
    <location>
        <begin position="361"/>
        <end position="382"/>
    </location>
</feature>